<comment type="subcellular location">
    <subcellularLocation>
        <location evidence="2">Cytoplasm</location>
    </subcellularLocation>
</comment>
<dbReference type="InterPro" id="IPR003385">
    <property type="entry name" value="Glyco_hydro_77"/>
</dbReference>
<dbReference type="EC" id="2.4.1.25" evidence="4"/>
<dbReference type="GO" id="GO:0005737">
    <property type="term" value="C:cytoplasm"/>
    <property type="evidence" value="ECO:0007669"/>
    <property type="project" value="UniProtKB-SubCell"/>
</dbReference>
<feature type="compositionally biased region" description="Low complexity" evidence="11">
    <location>
        <begin position="28"/>
        <end position="46"/>
    </location>
</feature>
<protein>
    <recommendedName>
        <fullName evidence="4">4-alpha-glucanotransferase</fullName>
        <ecNumber evidence="4">2.4.1.25</ecNumber>
    </recommendedName>
    <alternativeName>
        <fullName evidence="9">Amylomaltase</fullName>
    </alternativeName>
    <alternativeName>
        <fullName evidence="10">Disproportionating enzyme</fullName>
    </alternativeName>
</protein>
<accession>A0A445FFS3</accession>
<dbReference type="AlphaFoldDB" id="A0A445FFS3"/>
<sequence>MATTHHMKLPWLPTTTHTTRRTELPWLPSTTARPPSTTPHNNHHTTLSFRLPPRTALAKLDAATRCLDSQLDALLLRLPRRPGHHYPPQFPCSAPIQPSPAPLPPPPLPLSLPPSLESTPSPMLIASTTMPPLPAWPPPPPPPFAPIQPQSTTLPRPTTLMGLVSIVVVSLLAISNLHVSSDCRGITIPRVRKEHFSRCEELDHSFFLNFYAAKWLYFRNTNLHSLIPSPILIWDPDSNQGLQKPIFSFFLFVSGGADPQSSATSRCTSLSVFALHPLYLRVQALSKNIPEEIKKEIEKAKQQLDGKDVDYEATMATKLSIAKKVFAQEKDLILNSSSFKEFFSENEGWLKPYAAFCFLRDFFETSDRTQWGCFAHYSEDKLEKLVSKDSLHYEIICFHYYVQYHLHLQLSEAAEYARKKGVILKGDLPIGVDRNSVDTWVYPNLFRMNTSTGAPPDYFDKNGQNWGFPTYNWEEMSKDNYGWWRARLTQMAKYFTAYRIDHILGFFRIWELPDHAATGLVGKFRPSIPLSQEELEREGIWDFNRLSYPYIKRELLQEKFGDAWTFVATTFLKEIDKNFYEFKEDCNTEKKIASKLKTCAESSLLLESVDKLQRNLFDLSQNIVLIRDPEDPRKFYPRFNLEDTISFQDLDDHSKNVLKRLYHDYYFCRQENLWRQNALKTLPVLLNSSDMLACGEDLGLIPSCVHPVMQELGLVGLRIQRMPNEPDLEFGIPSKYSYMTVCAPSCHDCSTLRAWWEEDEERRLRFFKNVMESDGLPPDQCVPEVAHFVIRQHFEAPSMWAIFPLQDLLALKEEYTTRPATEETINDPTNPKHYWRFRVHVTLESLIKDNDLQTTIKDLVGWSGRSLPKEDDSEIEASPVSVLSAAEALSEKQKFASTTEKPVLVK</sequence>
<dbReference type="Proteomes" id="UP000289340">
    <property type="component" value="Chromosome 19"/>
</dbReference>
<organism evidence="12 13">
    <name type="scientific">Glycine soja</name>
    <name type="common">Wild soybean</name>
    <dbReference type="NCBI Taxonomy" id="3848"/>
    <lineage>
        <taxon>Eukaryota</taxon>
        <taxon>Viridiplantae</taxon>
        <taxon>Streptophyta</taxon>
        <taxon>Embryophyta</taxon>
        <taxon>Tracheophyta</taxon>
        <taxon>Spermatophyta</taxon>
        <taxon>Magnoliopsida</taxon>
        <taxon>eudicotyledons</taxon>
        <taxon>Gunneridae</taxon>
        <taxon>Pentapetalae</taxon>
        <taxon>rosids</taxon>
        <taxon>fabids</taxon>
        <taxon>Fabales</taxon>
        <taxon>Fabaceae</taxon>
        <taxon>Papilionoideae</taxon>
        <taxon>50 kb inversion clade</taxon>
        <taxon>NPAAA clade</taxon>
        <taxon>indigoferoid/millettioid clade</taxon>
        <taxon>Phaseoleae</taxon>
        <taxon>Glycine</taxon>
        <taxon>Glycine subgen. Soja</taxon>
    </lineage>
</organism>
<dbReference type="Pfam" id="PF02446">
    <property type="entry name" value="Glyco_hydro_77"/>
    <property type="match status" value="1"/>
</dbReference>
<keyword evidence="7 12" id="KW-0808">Transferase</keyword>
<evidence type="ECO:0000256" key="4">
    <source>
        <dbReference type="ARBA" id="ARBA00012560"/>
    </source>
</evidence>
<evidence type="ECO:0000256" key="6">
    <source>
        <dbReference type="ARBA" id="ARBA00022676"/>
    </source>
</evidence>
<evidence type="ECO:0000256" key="5">
    <source>
        <dbReference type="ARBA" id="ARBA00022490"/>
    </source>
</evidence>
<keyword evidence="8" id="KW-0119">Carbohydrate metabolism</keyword>
<feature type="region of interest" description="Disordered" evidence="11">
    <location>
        <begin position="86"/>
        <end position="109"/>
    </location>
</feature>
<evidence type="ECO:0000256" key="7">
    <source>
        <dbReference type="ARBA" id="ARBA00022679"/>
    </source>
</evidence>
<gene>
    <name evidence="12" type="ORF">D0Y65_051297</name>
</gene>
<dbReference type="Gene3D" id="3.20.20.80">
    <property type="entry name" value="Glycosidases"/>
    <property type="match status" value="2"/>
</dbReference>
<dbReference type="SUPFAM" id="SSF51445">
    <property type="entry name" value="(Trans)glycosidases"/>
    <property type="match status" value="1"/>
</dbReference>
<dbReference type="EMBL" id="QZWG01000019">
    <property type="protein sequence ID" value="RZB47650.1"/>
    <property type="molecule type" value="Genomic_DNA"/>
</dbReference>
<evidence type="ECO:0000256" key="11">
    <source>
        <dbReference type="SAM" id="MobiDB-lite"/>
    </source>
</evidence>
<comment type="catalytic activity">
    <reaction evidence="1">
        <text>Transfers a segment of a (1-&gt;4)-alpha-D-glucan to a new position in an acceptor, which may be glucose or a (1-&gt;4)-alpha-D-glucan.</text>
        <dbReference type="EC" id="2.4.1.25"/>
    </reaction>
</comment>
<comment type="similarity">
    <text evidence="3">Belongs to the disproportionating enzyme family.</text>
</comment>
<proteinExistence type="inferred from homology"/>
<keyword evidence="6 12" id="KW-0328">Glycosyltransferase</keyword>
<evidence type="ECO:0000256" key="3">
    <source>
        <dbReference type="ARBA" id="ARBA00005684"/>
    </source>
</evidence>
<dbReference type="InterPro" id="IPR017853">
    <property type="entry name" value="GH"/>
</dbReference>
<evidence type="ECO:0000256" key="1">
    <source>
        <dbReference type="ARBA" id="ARBA00000439"/>
    </source>
</evidence>
<evidence type="ECO:0000256" key="9">
    <source>
        <dbReference type="ARBA" id="ARBA00031423"/>
    </source>
</evidence>
<feature type="region of interest" description="Disordered" evidence="11">
    <location>
        <begin position="1"/>
        <end position="46"/>
    </location>
</feature>
<evidence type="ECO:0000256" key="10">
    <source>
        <dbReference type="ARBA" id="ARBA00031501"/>
    </source>
</evidence>
<evidence type="ECO:0000256" key="8">
    <source>
        <dbReference type="ARBA" id="ARBA00023277"/>
    </source>
</evidence>
<feature type="compositionally biased region" description="Pro residues" evidence="11">
    <location>
        <begin position="97"/>
        <end position="109"/>
    </location>
</feature>
<evidence type="ECO:0000313" key="13">
    <source>
        <dbReference type="Proteomes" id="UP000289340"/>
    </source>
</evidence>
<dbReference type="PANTHER" id="PTHR32518:SF3">
    <property type="entry name" value="4-ALPHA-GLUCANOTRANSFERASE"/>
    <property type="match status" value="1"/>
</dbReference>
<dbReference type="PANTHER" id="PTHR32518">
    <property type="match status" value="1"/>
</dbReference>
<name>A0A445FFS3_GLYSO</name>
<dbReference type="GO" id="GO:0005975">
    <property type="term" value="P:carbohydrate metabolic process"/>
    <property type="evidence" value="ECO:0007669"/>
    <property type="project" value="InterPro"/>
</dbReference>
<keyword evidence="13" id="KW-1185">Reference proteome</keyword>
<evidence type="ECO:0000313" key="12">
    <source>
        <dbReference type="EMBL" id="RZB47650.1"/>
    </source>
</evidence>
<reference evidence="12 13" key="1">
    <citation type="submission" date="2018-09" db="EMBL/GenBank/DDBJ databases">
        <title>A high-quality reference genome of wild soybean provides a powerful tool to mine soybean genomes.</title>
        <authorList>
            <person name="Xie M."/>
            <person name="Chung C.Y.L."/>
            <person name="Li M.-W."/>
            <person name="Wong F.-L."/>
            <person name="Chan T.-F."/>
            <person name="Lam H.-M."/>
        </authorList>
    </citation>
    <scope>NUCLEOTIDE SEQUENCE [LARGE SCALE GENOMIC DNA]</scope>
    <source>
        <strain evidence="13">cv. W05</strain>
        <tissue evidence="12">Hypocotyl of etiolated seedlings</tissue>
    </source>
</reference>
<comment type="caution">
    <text evidence="12">The sequence shown here is derived from an EMBL/GenBank/DDBJ whole genome shotgun (WGS) entry which is preliminary data.</text>
</comment>
<keyword evidence="5" id="KW-0963">Cytoplasm</keyword>
<dbReference type="GO" id="GO:0004134">
    <property type="term" value="F:4-alpha-glucanotransferase activity"/>
    <property type="evidence" value="ECO:0007669"/>
    <property type="project" value="UniProtKB-EC"/>
</dbReference>
<evidence type="ECO:0000256" key="2">
    <source>
        <dbReference type="ARBA" id="ARBA00004496"/>
    </source>
</evidence>